<dbReference type="EMBL" id="HG739164">
    <property type="protein sequence ID" value="CDP14143.1"/>
    <property type="molecule type" value="Genomic_DNA"/>
</dbReference>
<gene>
    <name evidence="1" type="ORF">GSCOC_T00040380001</name>
</gene>
<dbReference type="OrthoDB" id="278212at2759"/>
<dbReference type="PANTHER" id="PTHR10826:SF1">
    <property type="entry name" value="COMPLEMENT COMPONENT 1 Q SUBCOMPONENT-BINDING PROTEIN, MITOCHONDRIAL"/>
    <property type="match status" value="1"/>
</dbReference>
<dbReference type="Proteomes" id="UP000295252">
    <property type="component" value="Chromosome VIII"/>
</dbReference>
<evidence type="ECO:0000313" key="1">
    <source>
        <dbReference type="EMBL" id="CDP14143.1"/>
    </source>
</evidence>
<keyword evidence="2" id="KW-1185">Reference proteome</keyword>
<dbReference type="Pfam" id="PF02330">
    <property type="entry name" value="MAM33"/>
    <property type="match status" value="1"/>
</dbReference>
<dbReference type="OMA" id="ALMKVCI"/>
<dbReference type="PhylomeDB" id="A0A068V2N9"/>
<dbReference type="GO" id="GO:0005759">
    <property type="term" value="C:mitochondrial matrix"/>
    <property type="evidence" value="ECO:0007669"/>
    <property type="project" value="InterPro"/>
</dbReference>
<dbReference type="SUPFAM" id="SSF54529">
    <property type="entry name" value="Mitochondrial glycoprotein MAM33-like"/>
    <property type="match status" value="1"/>
</dbReference>
<proteinExistence type="predicted"/>
<dbReference type="Gene3D" id="3.10.280.10">
    <property type="entry name" value="Mitochondrial glycoprotein"/>
    <property type="match status" value="1"/>
</dbReference>
<accession>A0A068V2N9</accession>
<protein>
    <recommendedName>
        <fullName evidence="3">Mitochondrial glycoprotein</fullName>
    </recommendedName>
</protein>
<dbReference type="FunCoup" id="A0A068V2N9">
    <property type="interactions" value="1616"/>
</dbReference>
<evidence type="ECO:0008006" key="3">
    <source>
        <dbReference type="Google" id="ProtNLM"/>
    </source>
</evidence>
<dbReference type="InterPro" id="IPR003428">
    <property type="entry name" value="MAM33"/>
</dbReference>
<name>A0A068V2N9_COFCA</name>
<dbReference type="PANTHER" id="PTHR10826">
    <property type="entry name" value="COMPLEMENT COMPONENT 1"/>
    <property type="match status" value="1"/>
</dbReference>
<dbReference type="InterPro" id="IPR036561">
    <property type="entry name" value="MAM33_sf"/>
</dbReference>
<evidence type="ECO:0000313" key="2">
    <source>
        <dbReference type="Proteomes" id="UP000295252"/>
    </source>
</evidence>
<organism evidence="1 2">
    <name type="scientific">Coffea canephora</name>
    <name type="common">Robusta coffee</name>
    <dbReference type="NCBI Taxonomy" id="49390"/>
    <lineage>
        <taxon>Eukaryota</taxon>
        <taxon>Viridiplantae</taxon>
        <taxon>Streptophyta</taxon>
        <taxon>Embryophyta</taxon>
        <taxon>Tracheophyta</taxon>
        <taxon>Spermatophyta</taxon>
        <taxon>Magnoliopsida</taxon>
        <taxon>eudicotyledons</taxon>
        <taxon>Gunneridae</taxon>
        <taxon>Pentapetalae</taxon>
        <taxon>asterids</taxon>
        <taxon>lamiids</taxon>
        <taxon>Gentianales</taxon>
        <taxon>Rubiaceae</taxon>
        <taxon>Ixoroideae</taxon>
        <taxon>Gardenieae complex</taxon>
        <taxon>Bertiereae - Coffeeae clade</taxon>
        <taxon>Coffeeae</taxon>
        <taxon>Coffea</taxon>
    </lineage>
</organism>
<reference evidence="2" key="1">
    <citation type="journal article" date="2014" name="Science">
        <title>The coffee genome provides insight into the convergent evolution of caffeine biosynthesis.</title>
        <authorList>
            <person name="Denoeud F."/>
            <person name="Carretero-Paulet L."/>
            <person name="Dereeper A."/>
            <person name="Droc G."/>
            <person name="Guyot R."/>
            <person name="Pietrella M."/>
            <person name="Zheng C."/>
            <person name="Alberti A."/>
            <person name="Anthony F."/>
            <person name="Aprea G."/>
            <person name="Aury J.M."/>
            <person name="Bento P."/>
            <person name="Bernard M."/>
            <person name="Bocs S."/>
            <person name="Campa C."/>
            <person name="Cenci A."/>
            <person name="Combes M.C."/>
            <person name="Crouzillat D."/>
            <person name="Da Silva C."/>
            <person name="Daddiego L."/>
            <person name="De Bellis F."/>
            <person name="Dussert S."/>
            <person name="Garsmeur O."/>
            <person name="Gayraud T."/>
            <person name="Guignon V."/>
            <person name="Jahn K."/>
            <person name="Jamilloux V."/>
            <person name="Joet T."/>
            <person name="Labadie K."/>
            <person name="Lan T."/>
            <person name="Leclercq J."/>
            <person name="Lepelley M."/>
            <person name="Leroy T."/>
            <person name="Li L.T."/>
            <person name="Librado P."/>
            <person name="Lopez L."/>
            <person name="Munoz A."/>
            <person name="Noel B."/>
            <person name="Pallavicini A."/>
            <person name="Perrotta G."/>
            <person name="Poncet V."/>
            <person name="Pot D."/>
            <person name="Priyono X."/>
            <person name="Rigoreau M."/>
            <person name="Rouard M."/>
            <person name="Rozas J."/>
            <person name="Tranchant-Dubreuil C."/>
            <person name="VanBuren R."/>
            <person name="Zhang Q."/>
            <person name="Andrade A.C."/>
            <person name="Argout X."/>
            <person name="Bertrand B."/>
            <person name="de Kochko A."/>
            <person name="Graziosi G."/>
            <person name="Henry R.J."/>
            <person name="Jayarama X."/>
            <person name="Ming R."/>
            <person name="Nagai C."/>
            <person name="Rounsley S."/>
            <person name="Sankoff D."/>
            <person name="Giuliano G."/>
            <person name="Albert V.A."/>
            <person name="Wincker P."/>
            <person name="Lashermes P."/>
        </authorList>
    </citation>
    <scope>NUCLEOTIDE SEQUENCE [LARGE SCALE GENOMIC DNA]</scope>
    <source>
        <strain evidence="2">cv. DH200-94</strain>
    </source>
</reference>
<dbReference type="FunFam" id="3.10.280.10:FF:000006">
    <property type="entry name" value="Mitochondrial glycoprotein, expressed"/>
    <property type="match status" value="1"/>
</dbReference>
<dbReference type="AlphaFoldDB" id="A0A068V2N9"/>
<sequence>MQRLGSLLLKSSEVIQGLRFYSQGIRAIQDLDLLKILQSEINHELTSKPPAQGDESGSLLDFVLEWDSPKTQDVILRKKSESGEEVAISALLRGQSFEPDGEFPPTTDVKMKVCIKKPGLRSILLFDCEVSNRGEDKSGFNVQNAYYIQSASCLSPSVYRGPLFSDLDPQLQDELKKYLEARGIGESLLNFLLLHLRKKEQSQYVNWLQKLESAFRESD</sequence>
<dbReference type="Gramene" id="CDP14143">
    <property type="protein sequence ID" value="CDP14143"/>
    <property type="gene ID" value="GSCOC_T00040380001"/>
</dbReference>
<dbReference type="InParanoid" id="A0A068V2N9"/>